<dbReference type="Gene3D" id="2.160.20.10">
    <property type="entry name" value="Single-stranded right-handed beta-helix, Pectin lyase-like"/>
    <property type="match status" value="1"/>
</dbReference>
<dbReference type="Gene3D" id="2.160.20.110">
    <property type="match status" value="1"/>
</dbReference>
<organism evidence="12 13">
    <name type="scientific">Candidatus Coproplasma stercoripullorum</name>
    <dbReference type="NCBI Taxonomy" id="2840751"/>
    <lineage>
        <taxon>Bacteria</taxon>
        <taxon>Bacillati</taxon>
        <taxon>Bacillota</taxon>
        <taxon>Clostridia</taxon>
        <taxon>Eubacteriales</taxon>
        <taxon>Candidatus Coproplasma</taxon>
    </lineage>
</organism>
<protein>
    <recommendedName>
        <fullName evidence="14">Right handed beta helix domain-containing protein</fullName>
    </recommendedName>
</protein>
<evidence type="ECO:0000256" key="5">
    <source>
        <dbReference type="ARBA" id="ARBA00022729"/>
    </source>
</evidence>
<dbReference type="Pfam" id="PF22842">
    <property type="entry name" value="Pel9A-like_beta_helix"/>
    <property type="match status" value="1"/>
</dbReference>
<evidence type="ECO:0000256" key="7">
    <source>
        <dbReference type="ARBA" id="ARBA00023239"/>
    </source>
</evidence>
<dbReference type="GO" id="GO:0016837">
    <property type="term" value="F:carbon-oxygen lyase activity, acting on polysaccharides"/>
    <property type="evidence" value="ECO:0007669"/>
    <property type="project" value="TreeGrafter"/>
</dbReference>
<dbReference type="InterPro" id="IPR052052">
    <property type="entry name" value="Polysaccharide_Lyase_9"/>
</dbReference>
<evidence type="ECO:0000313" key="12">
    <source>
        <dbReference type="EMBL" id="HIR39929.1"/>
    </source>
</evidence>
<gene>
    <name evidence="12" type="ORF">IAB90_06060</name>
</gene>
<dbReference type="GO" id="GO:0046872">
    <property type="term" value="F:metal ion binding"/>
    <property type="evidence" value="ECO:0007669"/>
    <property type="project" value="UniProtKB-KW"/>
</dbReference>
<keyword evidence="3" id="KW-0964">Secreted</keyword>
<dbReference type="GO" id="GO:0005576">
    <property type="term" value="C:extracellular region"/>
    <property type="evidence" value="ECO:0007669"/>
    <property type="project" value="UniProtKB-SubCell"/>
</dbReference>
<comment type="subcellular location">
    <subcellularLocation>
        <location evidence="2">Secreted</location>
    </subcellularLocation>
</comment>
<dbReference type="PROSITE" id="PS51257">
    <property type="entry name" value="PROKAR_LIPOPROTEIN"/>
    <property type="match status" value="1"/>
</dbReference>
<evidence type="ECO:0000256" key="8">
    <source>
        <dbReference type="ARBA" id="ARBA00038263"/>
    </source>
</evidence>
<evidence type="ECO:0000259" key="10">
    <source>
        <dbReference type="Pfam" id="PF20578"/>
    </source>
</evidence>
<dbReference type="InterPro" id="IPR046780">
    <property type="entry name" value="aBig_2"/>
</dbReference>
<dbReference type="AlphaFoldDB" id="A0A9D1DC34"/>
<comment type="similarity">
    <text evidence="8">Belongs to the polysaccharide lyase 9 family.</text>
</comment>
<evidence type="ECO:0000259" key="11">
    <source>
        <dbReference type="Pfam" id="PF22842"/>
    </source>
</evidence>
<evidence type="ECO:0000256" key="3">
    <source>
        <dbReference type="ARBA" id="ARBA00022525"/>
    </source>
</evidence>
<keyword evidence="6" id="KW-0106">Calcium</keyword>
<dbReference type="SUPFAM" id="SSF51126">
    <property type="entry name" value="Pectin lyase-like"/>
    <property type="match status" value="1"/>
</dbReference>
<comment type="caution">
    <text evidence="12">The sequence shown here is derived from an EMBL/GenBank/DDBJ whole genome shotgun (WGS) entry which is preliminary data.</text>
</comment>
<dbReference type="EMBL" id="DVHB01000103">
    <property type="protein sequence ID" value="HIR39929.1"/>
    <property type="molecule type" value="Genomic_DNA"/>
</dbReference>
<keyword evidence="4" id="KW-0479">Metal-binding</keyword>
<evidence type="ECO:0000256" key="9">
    <source>
        <dbReference type="SAM" id="SignalP"/>
    </source>
</evidence>
<evidence type="ECO:0000256" key="6">
    <source>
        <dbReference type="ARBA" id="ARBA00022837"/>
    </source>
</evidence>
<keyword evidence="7" id="KW-0456">Lyase</keyword>
<feature type="domain" description="Pel9A-like right handed beta-helix region" evidence="11">
    <location>
        <begin position="236"/>
        <end position="400"/>
    </location>
</feature>
<dbReference type="PANTHER" id="PTHR40088">
    <property type="entry name" value="PECTATE LYASE (EUROFUNG)"/>
    <property type="match status" value="1"/>
</dbReference>
<accession>A0A9D1DC34</accession>
<evidence type="ECO:0000256" key="4">
    <source>
        <dbReference type="ARBA" id="ARBA00022723"/>
    </source>
</evidence>
<reference evidence="12" key="2">
    <citation type="journal article" date="2021" name="PeerJ">
        <title>Extensive microbial diversity within the chicken gut microbiome revealed by metagenomics and culture.</title>
        <authorList>
            <person name="Gilroy R."/>
            <person name="Ravi A."/>
            <person name="Getino M."/>
            <person name="Pursley I."/>
            <person name="Horton D.L."/>
            <person name="Alikhan N.F."/>
            <person name="Baker D."/>
            <person name="Gharbi K."/>
            <person name="Hall N."/>
            <person name="Watson M."/>
            <person name="Adriaenssens E.M."/>
            <person name="Foster-Nyarko E."/>
            <person name="Jarju S."/>
            <person name="Secka A."/>
            <person name="Antonio M."/>
            <person name="Oren A."/>
            <person name="Chaudhuri R.R."/>
            <person name="La Ragione R."/>
            <person name="Hildebrand F."/>
            <person name="Pallen M.J."/>
        </authorList>
    </citation>
    <scope>NUCLEOTIDE SEQUENCE</scope>
    <source>
        <strain evidence="12">ChiW25-3613</strain>
    </source>
</reference>
<dbReference type="SMART" id="SM00710">
    <property type="entry name" value="PbH1"/>
    <property type="match status" value="5"/>
</dbReference>
<dbReference type="InterPro" id="IPR011050">
    <property type="entry name" value="Pectin_lyase_fold/virulence"/>
</dbReference>
<dbReference type="PANTHER" id="PTHR40088:SF1">
    <property type="entry name" value="PECTATE LYASE PEL9"/>
    <property type="match status" value="1"/>
</dbReference>
<comment type="cofactor">
    <cofactor evidence="1">
        <name>Ca(2+)</name>
        <dbReference type="ChEBI" id="CHEBI:29108"/>
    </cofactor>
</comment>
<proteinExistence type="inferred from homology"/>
<dbReference type="InterPro" id="IPR053868">
    <property type="entry name" value="Pel9A-like_beta_helix"/>
</dbReference>
<evidence type="ECO:0008006" key="14">
    <source>
        <dbReference type="Google" id="ProtNLM"/>
    </source>
</evidence>
<feature type="domain" description="Atrophied bacterial Ig" evidence="10">
    <location>
        <begin position="596"/>
        <end position="677"/>
    </location>
</feature>
<name>A0A9D1DC34_9FIRM</name>
<feature type="chain" id="PRO_5039528069" description="Right handed beta helix domain-containing protein" evidence="9">
    <location>
        <begin position="30"/>
        <end position="1248"/>
    </location>
</feature>
<dbReference type="Pfam" id="PF20578">
    <property type="entry name" value="aBig_2"/>
    <property type="match status" value="1"/>
</dbReference>
<reference evidence="12" key="1">
    <citation type="submission" date="2020-10" db="EMBL/GenBank/DDBJ databases">
        <authorList>
            <person name="Gilroy R."/>
        </authorList>
    </citation>
    <scope>NUCLEOTIDE SEQUENCE</scope>
    <source>
        <strain evidence="12">ChiW25-3613</strain>
    </source>
</reference>
<evidence type="ECO:0000256" key="1">
    <source>
        <dbReference type="ARBA" id="ARBA00001913"/>
    </source>
</evidence>
<dbReference type="Proteomes" id="UP000824179">
    <property type="component" value="Unassembled WGS sequence"/>
</dbReference>
<evidence type="ECO:0000256" key="2">
    <source>
        <dbReference type="ARBA" id="ARBA00004613"/>
    </source>
</evidence>
<sequence length="1248" mass="133931">MKNKSKKLISAAAASLVAVLSAATVFASACGPDHEHEWDTEWSYDETNHWHACLVCDEVNDLAAHTFDKGECTVCGYEDPDYQPETTTFSIEGGDTAALISAISQAQPGDTIELAAGTYEFASTLRVADVATSSGAKTANNGTYDAYITVTAADDAVGEVVFDFSRQTFDGNNRGVALYTDYWYWYGIEVQGAGDNGMFIGGNYNIVEYCEFHNNRDTGLQLGRELGDMNTISQWPSYNLIKNCTSYNNYDNETAGENADGFAAKLTVGYGNVFDGCIAYRNSDDGWDLYAYQSNGDIGAVIMYNCVAFENGYLGETVAEFNDKVTCNEAALEDETMFTYNTQNGDGNGFKLGGSVMRGNVKMYNCLSFNNRMHGVTDNSNPGVISLEGITSYNNGADIDLDPESATYGEIVAPLASGGLGEGNNIDLARAETSHNNLEDVLSVADSLGGPGADAFKGSVGNSILYGGGTTYLGFTDYADAYSEDDNEDRVLAAGPVAADVFAALPGVAGEDGQYALSGLENPDVHETYRNADESVNMGDILRIADSGAVSGAGAYLSEDSWEDYTHFYDSELSEAESANEAVVLAVYNTLYLYTDTDAVYQDFTLTTAMMGATISWTSSNSDILYIVPSYNSSNSNSQDVAIEVYRPADDTEVTLTAYISYRGATAQKTFELTVKAAAPELGDIYVAGLEDAVTEEARRFIIDQYEVFEEPGVVVEDGSDMNGKPLPEDLYDIEAIYEYAPSATKTYSRVGEFSASVAGVYRITYNVTCNGETASYTYYIYVASNEAVIDFVPGTESLIVNRDGYSISGDVTNVKGTLYAYSTSDEAEIAQLNGMEDSAVVAQLSADEATEAYSFTDNSITAQFTNENNRAYTIYYWFTNGAGDLTSEVYSQDVSVETIATPAEFTSKLAGNNSYTIYLLTADLDFTGVEYTPVDSLYGLVNGDGHSIDNLTVSGSERVGLFNYLRGGTLMNVELNNISITSSGQRNGIFGQSYGGYISNVLINNLSLDAGNARNGALIGHHTAGGLYIDNVALINDDEHVLTASGNDMGGLIGLIQSSSSGVTFGEVVISDSMVYATLDGAGRNYVGGIVGRMEDRSVEDKFTLERCYSAAAVIGQQYVGGVIAAQNNSAGGAYVVSVTDCVFMGELYYGGNTEPLTVPEKNSSGIFGRYVETAVITISGCVSNIAEDGYAEYVQVAETRIAATESFWSSYTPRFDFENTWTHVDENADGTLEAPYVVLTFGGMFD</sequence>
<dbReference type="InterPro" id="IPR012334">
    <property type="entry name" value="Pectin_lyas_fold"/>
</dbReference>
<evidence type="ECO:0000313" key="13">
    <source>
        <dbReference type="Proteomes" id="UP000824179"/>
    </source>
</evidence>
<dbReference type="InterPro" id="IPR006626">
    <property type="entry name" value="PbH1"/>
</dbReference>
<keyword evidence="5 9" id="KW-0732">Signal</keyword>
<feature type="signal peptide" evidence="9">
    <location>
        <begin position="1"/>
        <end position="29"/>
    </location>
</feature>